<feature type="non-terminal residue" evidence="1">
    <location>
        <position position="1"/>
    </location>
</feature>
<evidence type="ECO:0000313" key="1">
    <source>
        <dbReference type="EMBL" id="CAG8851964.1"/>
    </source>
</evidence>
<keyword evidence="2" id="KW-1185">Reference proteome</keyword>
<gene>
    <name evidence="1" type="ORF">RPERSI_LOCUS36826</name>
</gene>
<proteinExistence type="predicted"/>
<protein>
    <submittedName>
        <fullName evidence="1">12625_t:CDS:1</fullName>
    </submittedName>
</protein>
<evidence type="ECO:0000313" key="2">
    <source>
        <dbReference type="Proteomes" id="UP000789920"/>
    </source>
</evidence>
<reference evidence="1" key="1">
    <citation type="submission" date="2021-06" db="EMBL/GenBank/DDBJ databases">
        <authorList>
            <person name="Kallberg Y."/>
            <person name="Tangrot J."/>
            <person name="Rosling A."/>
        </authorList>
    </citation>
    <scope>NUCLEOTIDE SEQUENCE</scope>
    <source>
        <strain evidence="1">MA461A</strain>
    </source>
</reference>
<dbReference type="EMBL" id="CAJVQC010179182">
    <property type="protein sequence ID" value="CAG8851964.1"/>
    <property type="molecule type" value="Genomic_DNA"/>
</dbReference>
<feature type="non-terminal residue" evidence="1">
    <location>
        <position position="89"/>
    </location>
</feature>
<comment type="caution">
    <text evidence="1">The sequence shown here is derived from an EMBL/GenBank/DDBJ whole genome shotgun (WGS) entry which is preliminary data.</text>
</comment>
<accession>A0ACA9T013</accession>
<organism evidence="1 2">
    <name type="scientific">Racocetra persica</name>
    <dbReference type="NCBI Taxonomy" id="160502"/>
    <lineage>
        <taxon>Eukaryota</taxon>
        <taxon>Fungi</taxon>
        <taxon>Fungi incertae sedis</taxon>
        <taxon>Mucoromycota</taxon>
        <taxon>Glomeromycotina</taxon>
        <taxon>Glomeromycetes</taxon>
        <taxon>Diversisporales</taxon>
        <taxon>Gigasporaceae</taxon>
        <taxon>Racocetra</taxon>
    </lineage>
</organism>
<name>A0ACA9T013_9GLOM</name>
<sequence length="89" mass="10262">VPELFIPSILILVISTFLNLCFTFIIFMNEIQSNIEFCNWFVGNVKVVSICTLLSYPDIKALNLLTSQIGNFKVFTAPFSERADIWIYY</sequence>
<dbReference type="Proteomes" id="UP000789920">
    <property type="component" value="Unassembled WGS sequence"/>
</dbReference>